<dbReference type="InterPro" id="IPR011059">
    <property type="entry name" value="Metal-dep_hydrolase_composite"/>
</dbReference>
<sequence length="410" mass="46139">MSVQAYLLKNILLETGFLKNEEGVVIGTQTQEATLYIDHGKIKDIFWNEIPEHLKELDILDGRGSLALPGIKDGHIHLDKTYYGGPWKAAEENKTVLDMIAMEKQLLPKQAPFVEQRAIAILDLIISKGTTKIFNHCNVDRTVGIRHFEIIQNLLEQKKSHSISYETAAFPQHGLLRDNTVPLIKEVLAMGCDAIGGLDPNAVDGNLEKSLETTFQLALDFNKKIDIHLHERNDAGKKTLKYLFKLLEQNPNLKHKVTVSHAFVLHDIYRDNQLDEYASQMENLGVKLVSSVPIQFKMPLEELRILGVNVELGTDSITDHWTPFGQGDIIERANILSQLYGWANEYHLSRALYFATGKTPLNDEGEIQWPMVGDVADLSLFNASCSAEVIARISPRTMTIGQGHLLWKNN</sequence>
<dbReference type="EMBL" id="CP012808">
    <property type="protein sequence ID" value="ALH94890.1"/>
    <property type="molecule type" value="Genomic_DNA"/>
</dbReference>
<dbReference type="SUPFAM" id="SSF51338">
    <property type="entry name" value="Composite domain of metallo-dependent hydrolases"/>
    <property type="match status" value="1"/>
</dbReference>
<organism evidence="1 2">
    <name type="scientific">Acinetobacter equi</name>
    <dbReference type="NCBI Taxonomy" id="1324350"/>
    <lineage>
        <taxon>Bacteria</taxon>
        <taxon>Pseudomonadati</taxon>
        <taxon>Pseudomonadota</taxon>
        <taxon>Gammaproteobacteria</taxon>
        <taxon>Moraxellales</taxon>
        <taxon>Moraxellaceae</taxon>
        <taxon>Acinetobacter</taxon>
    </lineage>
</organism>
<dbReference type="PANTHER" id="PTHR32027:SF9">
    <property type="entry name" value="BLL3847 PROTEIN"/>
    <property type="match status" value="1"/>
</dbReference>
<dbReference type="GO" id="GO:0016814">
    <property type="term" value="F:hydrolase activity, acting on carbon-nitrogen (but not peptide) bonds, in cyclic amidines"/>
    <property type="evidence" value="ECO:0007669"/>
    <property type="project" value="TreeGrafter"/>
</dbReference>
<name>A0A0N9W024_9GAMM</name>
<dbReference type="NCBIfam" id="NF005312">
    <property type="entry name" value="PRK06846.1"/>
    <property type="match status" value="1"/>
</dbReference>
<keyword evidence="2" id="KW-1185">Reference proteome</keyword>
<evidence type="ECO:0000313" key="1">
    <source>
        <dbReference type="EMBL" id="ALH94890.1"/>
    </source>
</evidence>
<dbReference type="Gene3D" id="3.20.20.140">
    <property type="entry name" value="Metal-dependent hydrolases"/>
    <property type="match status" value="1"/>
</dbReference>
<accession>A0A0N9W024</accession>
<dbReference type="InterPro" id="IPR052349">
    <property type="entry name" value="Metallo-hydrolase_Enzymes"/>
</dbReference>
<evidence type="ECO:0008006" key="3">
    <source>
        <dbReference type="Google" id="ProtNLM"/>
    </source>
</evidence>
<dbReference type="SUPFAM" id="SSF51556">
    <property type="entry name" value="Metallo-dependent hydrolases"/>
    <property type="match status" value="1"/>
</dbReference>
<dbReference type="Gene3D" id="2.30.40.10">
    <property type="entry name" value="Urease, subunit C, domain 1"/>
    <property type="match status" value="1"/>
</dbReference>
<dbReference type="InterPro" id="IPR032466">
    <property type="entry name" value="Metal_Hydrolase"/>
</dbReference>
<dbReference type="OrthoDB" id="9815027at2"/>
<dbReference type="RefSeq" id="WP_054580789.1">
    <property type="nucleotide sequence ID" value="NZ_CP012808.1"/>
</dbReference>
<dbReference type="AlphaFoldDB" id="A0A0N9W024"/>
<proteinExistence type="predicted"/>
<reference evidence="1 2" key="1">
    <citation type="journal article" date="2015" name="Int. J. Syst. Evol. Microbiol.">
        <title>Acinetobacter equi sp. nov. isolated from horse faeces.</title>
        <authorList>
            <person name="Poppel M.T."/>
            <person name="Skiebe E."/>
            <person name="Laue M."/>
            <person name="Bergmann H."/>
            <person name="Ebersberger I."/>
            <person name="Garn T."/>
            <person name="Fruth A."/>
            <person name="Baumgardt S."/>
            <person name="Busse H.J."/>
            <person name="Wilharm G."/>
        </authorList>
    </citation>
    <scope>NUCLEOTIDE SEQUENCE [LARGE SCALE GENOMIC DNA]</scope>
    <source>
        <strain evidence="1 2">114</strain>
    </source>
</reference>
<dbReference type="KEGG" id="aei:AOY20_04715"/>
<dbReference type="CDD" id="cd01293">
    <property type="entry name" value="Bact_CD"/>
    <property type="match status" value="1"/>
</dbReference>
<evidence type="ECO:0000313" key="2">
    <source>
        <dbReference type="Proteomes" id="UP000064939"/>
    </source>
</evidence>
<gene>
    <name evidence="1" type="ORF">AOY20_04715</name>
</gene>
<protein>
    <recommendedName>
        <fullName evidence="3">Deaminase</fullName>
    </recommendedName>
</protein>
<dbReference type="Proteomes" id="UP000064939">
    <property type="component" value="Chromosome"/>
</dbReference>
<dbReference type="PANTHER" id="PTHR32027">
    <property type="entry name" value="CYTOSINE DEAMINASE"/>
    <property type="match status" value="1"/>
</dbReference>